<dbReference type="EMBL" id="JARQWQ010000060">
    <property type="protein sequence ID" value="KAK2555824.1"/>
    <property type="molecule type" value="Genomic_DNA"/>
</dbReference>
<evidence type="ECO:0000313" key="3">
    <source>
        <dbReference type="Proteomes" id="UP001249851"/>
    </source>
</evidence>
<keyword evidence="3" id="KW-1185">Reference proteome</keyword>
<reference evidence="2" key="2">
    <citation type="journal article" date="2023" name="Science">
        <title>Genomic signatures of disease resistance in endangered staghorn corals.</title>
        <authorList>
            <person name="Vollmer S.V."/>
            <person name="Selwyn J.D."/>
            <person name="Despard B.A."/>
            <person name="Roesel C.L."/>
        </authorList>
    </citation>
    <scope>NUCLEOTIDE SEQUENCE</scope>
    <source>
        <strain evidence="2">K2</strain>
    </source>
</reference>
<organism evidence="2 3">
    <name type="scientific">Acropora cervicornis</name>
    <name type="common">Staghorn coral</name>
    <dbReference type="NCBI Taxonomy" id="6130"/>
    <lineage>
        <taxon>Eukaryota</taxon>
        <taxon>Metazoa</taxon>
        <taxon>Cnidaria</taxon>
        <taxon>Anthozoa</taxon>
        <taxon>Hexacorallia</taxon>
        <taxon>Scleractinia</taxon>
        <taxon>Astrocoeniina</taxon>
        <taxon>Acroporidae</taxon>
        <taxon>Acropora</taxon>
    </lineage>
</organism>
<comment type="caution">
    <text evidence="2">The sequence shown here is derived from an EMBL/GenBank/DDBJ whole genome shotgun (WGS) entry which is preliminary data.</text>
</comment>
<evidence type="ECO:0000256" key="1">
    <source>
        <dbReference type="SAM" id="MobiDB-lite"/>
    </source>
</evidence>
<protein>
    <submittedName>
        <fullName evidence="2">Uncharacterized protein</fullName>
    </submittedName>
</protein>
<evidence type="ECO:0000313" key="2">
    <source>
        <dbReference type="EMBL" id="KAK2555824.1"/>
    </source>
</evidence>
<dbReference type="Proteomes" id="UP001249851">
    <property type="component" value="Unassembled WGS sequence"/>
</dbReference>
<gene>
    <name evidence="2" type="ORF">P5673_022465</name>
</gene>
<sequence>MEMASYFKRLSTHVAALDKVVYLNNRRFLPSTHALRKAKKIFKTGKAEHCPAPEKLHQEEVMVFPDMMHLMKNVTCEIVQLLTGYKDSFKIFDWCQFMNVKGELALHEHDQEKSCEAMQRQDPDDKSENSELEKGEFMVLRQSYVDHGISVPFPDDAVPSAQIVSCHSRHVWSILDCSSAGVLLSEAVFSASPSDSCSDEESSTAIFLLESVVFSTASLTLQIECASLFSWLQAESSTVEGTDTGSSLTDISSEGSMPITHSFNSWTSRP</sequence>
<accession>A0AAD9Q6X1</accession>
<reference evidence="2" key="1">
    <citation type="journal article" date="2023" name="G3 (Bethesda)">
        <title>Whole genome assembly and annotation of the endangered Caribbean coral Acropora cervicornis.</title>
        <authorList>
            <person name="Selwyn J.D."/>
            <person name="Vollmer S.V."/>
        </authorList>
    </citation>
    <scope>NUCLEOTIDE SEQUENCE</scope>
    <source>
        <strain evidence="2">K2</strain>
    </source>
</reference>
<feature type="region of interest" description="Disordered" evidence="1">
    <location>
        <begin position="113"/>
        <end position="132"/>
    </location>
</feature>
<dbReference type="AlphaFoldDB" id="A0AAD9Q6X1"/>
<proteinExistence type="predicted"/>
<name>A0AAD9Q6X1_ACRCE</name>